<dbReference type="PANTHER" id="PTHR30249:SF17">
    <property type="entry name" value="HOLIN-LIKE PROTEIN CIDB"/>
    <property type="match status" value="1"/>
</dbReference>
<keyword evidence="2" id="KW-1003">Cell membrane</keyword>
<keyword evidence="3 6" id="KW-0812">Transmembrane</keyword>
<dbReference type="Pfam" id="PF04172">
    <property type="entry name" value="LrgB"/>
    <property type="match status" value="1"/>
</dbReference>
<keyword evidence="7" id="KW-0378">Hydrolase</keyword>
<evidence type="ECO:0000256" key="1">
    <source>
        <dbReference type="ARBA" id="ARBA00004651"/>
    </source>
</evidence>
<keyword evidence="8" id="KW-1185">Reference proteome</keyword>
<gene>
    <name evidence="7" type="ORF">J2Z69_000388</name>
</gene>
<evidence type="ECO:0000256" key="6">
    <source>
        <dbReference type="SAM" id="Phobius"/>
    </source>
</evidence>
<sequence>MVGMMSGVLFAELAGLNRRLIMSVLPKSITTPVAMQIASGLGGFPSMTAVGSGIYLAIIGPSILHRFGIHSNLGKGVALGSASHALGIFKAYEFGELNVSMGSASMTLSAVLGSFIGPLVVVWLHI</sequence>
<proteinExistence type="predicted"/>
<keyword evidence="4 6" id="KW-1133">Transmembrane helix</keyword>
<comment type="subcellular location">
    <subcellularLocation>
        <location evidence="1">Cell membrane</location>
        <topology evidence="1">Multi-pass membrane protein</topology>
    </subcellularLocation>
</comment>
<feature type="transmembrane region" description="Helical" evidence="6">
    <location>
        <begin position="104"/>
        <end position="124"/>
    </location>
</feature>
<comment type="caution">
    <text evidence="7">The sequence shown here is derived from an EMBL/GenBank/DDBJ whole genome shotgun (WGS) entry which is preliminary data.</text>
</comment>
<evidence type="ECO:0000313" key="7">
    <source>
        <dbReference type="EMBL" id="MBP1999369.1"/>
    </source>
</evidence>
<accession>A0ABS4JCC4</accession>
<reference evidence="7 8" key="1">
    <citation type="submission" date="2021-03" db="EMBL/GenBank/DDBJ databases">
        <title>Genomic Encyclopedia of Type Strains, Phase IV (KMG-IV): sequencing the most valuable type-strain genomes for metagenomic binning, comparative biology and taxonomic classification.</title>
        <authorList>
            <person name="Goeker M."/>
        </authorList>
    </citation>
    <scope>NUCLEOTIDE SEQUENCE [LARGE SCALE GENOMIC DNA]</scope>
    <source>
        <strain evidence="7 8">DSM 26806</strain>
    </source>
</reference>
<dbReference type="EMBL" id="JAGGLD010000001">
    <property type="protein sequence ID" value="MBP1999369.1"/>
    <property type="molecule type" value="Genomic_DNA"/>
</dbReference>
<dbReference type="PANTHER" id="PTHR30249">
    <property type="entry name" value="PUTATIVE SEROTONIN TRANSPORTER"/>
    <property type="match status" value="1"/>
</dbReference>
<keyword evidence="5 6" id="KW-0472">Membrane</keyword>
<dbReference type="Proteomes" id="UP001519288">
    <property type="component" value="Unassembled WGS sequence"/>
</dbReference>
<dbReference type="GO" id="GO:0016787">
    <property type="term" value="F:hydrolase activity"/>
    <property type="evidence" value="ECO:0007669"/>
    <property type="project" value="UniProtKB-KW"/>
</dbReference>
<feature type="transmembrane region" description="Helical" evidence="6">
    <location>
        <begin position="42"/>
        <end position="64"/>
    </location>
</feature>
<evidence type="ECO:0000256" key="4">
    <source>
        <dbReference type="ARBA" id="ARBA00022989"/>
    </source>
</evidence>
<organism evidence="7 8">
    <name type="scientific">Paenibacillus shirakamiensis</name>
    <dbReference type="NCBI Taxonomy" id="1265935"/>
    <lineage>
        <taxon>Bacteria</taxon>
        <taxon>Bacillati</taxon>
        <taxon>Bacillota</taxon>
        <taxon>Bacilli</taxon>
        <taxon>Bacillales</taxon>
        <taxon>Paenibacillaceae</taxon>
        <taxon>Paenibacillus</taxon>
    </lineage>
</organism>
<protein>
    <submittedName>
        <fullName evidence="7">Effector of murein hydrolase</fullName>
    </submittedName>
</protein>
<evidence type="ECO:0000256" key="3">
    <source>
        <dbReference type="ARBA" id="ARBA00022692"/>
    </source>
</evidence>
<dbReference type="InterPro" id="IPR007300">
    <property type="entry name" value="CidB/LrgB"/>
</dbReference>
<name>A0ABS4JCC4_9BACL</name>
<evidence type="ECO:0000313" key="8">
    <source>
        <dbReference type="Proteomes" id="UP001519288"/>
    </source>
</evidence>
<evidence type="ECO:0000256" key="2">
    <source>
        <dbReference type="ARBA" id="ARBA00022475"/>
    </source>
</evidence>
<evidence type="ECO:0000256" key="5">
    <source>
        <dbReference type="ARBA" id="ARBA00023136"/>
    </source>
</evidence>